<dbReference type="PANTHER" id="PTHR22604">
    <property type="entry name" value="OXIDOREDUCTASES"/>
    <property type="match status" value="1"/>
</dbReference>
<comment type="caution">
    <text evidence="5">The sequence shown here is derived from an EMBL/GenBank/DDBJ whole genome shotgun (WGS) entry which is preliminary data.</text>
</comment>
<protein>
    <submittedName>
        <fullName evidence="5">Oxidoreductase</fullName>
    </submittedName>
</protein>
<comment type="similarity">
    <text evidence="1">Belongs to the Gfo/Idh/MocA family.</text>
</comment>
<evidence type="ECO:0000313" key="5">
    <source>
        <dbReference type="EMBL" id="GFZ32080.1"/>
    </source>
</evidence>
<keyword evidence="6" id="KW-1185">Reference proteome</keyword>
<proteinExistence type="inferred from homology"/>
<evidence type="ECO:0000259" key="3">
    <source>
        <dbReference type="Pfam" id="PF01408"/>
    </source>
</evidence>
<evidence type="ECO:0000256" key="2">
    <source>
        <dbReference type="ARBA" id="ARBA00023002"/>
    </source>
</evidence>
<keyword evidence="2" id="KW-0560">Oxidoreductase</keyword>
<evidence type="ECO:0000259" key="4">
    <source>
        <dbReference type="Pfam" id="PF22725"/>
    </source>
</evidence>
<dbReference type="SUPFAM" id="SSF51735">
    <property type="entry name" value="NAD(P)-binding Rossmann-fold domains"/>
    <property type="match status" value="1"/>
</dbReference>
<feature type="domain" description="GFO/IDH/MocA-like oxidoreductase" evidence="4">
    <location>
        <begin position="132"/>
        <end position="242"/>
    </location>
</feature>
<accession>A0ABQ1EBD7</accession>
<sequence>MINLGIIGCSSIVPRAIITPAKQVKGLRVYGIASRNSENARRYAKEYGIEKAFDSYEELLKCEAINCVYIALPNDLHKEWIIKAIKAGKHILVEKPMCLNKAEFDEILSELAEKDIKLLEGVMLKHHPWQAAIKEMITSNKYGRLEMINTYTCIVPKGNNVNSYRNFPERGGGAFYDLSCYWFQFLQEVIGLNPISYEGNSSFNGPNGIDSTFSAKMRYKNDFETGFIASFELPYKVEQHLEFEKVKVVVKDFFRACLGNFKINILIEEKATGNKEKLQFDAANYYTNQLEFLVDVVEGRRESIPIHESYERIKLMEDIYNSAKSSIKSYKGAEVYNG</sequence>
<dbReference type="InterPro" id="IPR050984">
    <property type="entry name" value="Gfo/Idh/MocA_domain"/>
</dbReference>
<dbReference type="Proteomes" id="UP000663802">
    <property type="component" value="Unassembled WGS sequence"/>
</dbReference>
<dbReference type="SUPFAM" id="SSF55347">
    <property type="entry name" value="Glyceraldehyde-3-phosphate dehydrogenase-like, C-terminal domain"/>
    <property type="match status" value="1"/>
</dbReference>
<dbReference type="Gene3D" id="3.40.50.720">
    <property type="entry name" value="NAD(P)-binding Rossmann-like Domain"/>
    <property type="match status" value="1"/>
</dbReference>
<dbReference type="InterPro" id="IPR000683">
    <property type="entry name" value="Gfo/Idh/MocA-like_OxRdtase_N"/>
</dbReference>
<dbReference type="Gene3D" id="3.30.360.10">
    <property type="entry name" value="Dihydrodipicolinate Reductase, domain 2"/>
    <property type="match status" value="1"/>
</dbReference>
<evidence type="ECO:0000313" key="6">
    <source>
        <dbReference type="Proteomes" id="UP000663802"/>
    </source>
</evidence>
<evidence type="ECO:0000256" key="1">
    <source>
        <dbReference type="ARBA" id="ARBA00010928"/>
    </source>
</evidence>
<dbReference type="InterPro" id="IPR055170">
    <property type="entry name" value="GFO_IDH_MocA-like_dom"/>
</dbReference>
<dbReference type="InterPro" id="IPR036291">
    <property type="entry name" value="NAD(P)-bd_dom_sf"/>
</dbReference>
<dbReference type="Pfam" id="PF01408">
    <property type="entry name" value="GFO_IDH_MocA"/>
    <property type="match status" value="1"/>
</dbReference>
<name>A0ABQ1EBD7_9CLOT</name>
<dbReference type="PANTHER" id="PTHR22604:SF105">
    <property type="entry name" value="TRANS-1,2-DIHYDROBENZENE-1,2-DIOL DEHYDROGENASE"/>
    <property type="match status" value="1"/>
</dbReference>
<feature type="domain" description="Gfo/Idh/MocA-like oxidoreductase N-terminal" evidence="3">
    <location>
        <begin position="2"/>
        <end position="118"/>
    </location>
</feature>
<dbReference type="EMBL" id="BMBA01000002">
    <property type="protein sequence ID" value="GFZ32080.1"/>
    <property type="molecule type" value="Genomic_DNA"/>
</dbReference>
<reference evidence="5 6" key="1">
    <citation type="journal article" date="2021" name="Int. J. Syst. Evol. Microbiol.">
        <title>Clostridium zeae sp. nov., isolated from corn silage.</title>
        <authorList>
            <person name="Kobayashi H."/>
            <person name="Tanizawa Y."/>
            <person name="Yagura M."/>
            <person name="Sakamoto M."/>
            <person name="Ohkuma M."/>
            <person name="Tohno M."/>
        </authorList>
    </citation>
    <scope>NUCLEOTIDE SEQUENCE [LARGE SCALE GENOMIC DNA]</scope>
    <source>
        <strain evidence="5 6">CSC2</strain>
    </source>
</reference>
<gene>
    <name evidence="5" type="ORF">CSC2_26060</name>
</gene>
<dbReference type="Pfam" id="PF22725">
    <property type="entry name" value="GFO_IDH_MocA_C3"/>
    <property type="match status" value="1"/>
</dbReference>
<organism evidence="5 6">
    <name type="scientific">Clostridium zeae</name>
    <dbReference type="NCBI Taxonomy" id="2759022"/>
    <lineage>
        <taxon>Bacteria</taxon>
        <taxon>Bacillati</taxon>
        <taxon>Bacillota</taxon>
        <taxon>Clostridia</taxon>
        <taxon>Eubacteriales</taxon>
        <taxon>Clostridiaceae</taxon>
        <taxon>Clostridium</taxon>
    </lineage>
</organism>
<dbReference type="RefSeq" id="WP_206870354.1">
    <property type="nucleotide sequence ID" value="NZ_BMBA01000002.1"/>
</dbReference>